<evidence type="ECO:0000256" key="8">
    <source>
        <dbReference type="SAM" id="MobiDB-lite"/>
    </source>
</evidence>
<dbReference type="Pfam" id="PF10502">
    <property type="entry name" value="Peptidase_S26"/>
    <property type="match status" value="1"/>
</dbReference>
<feature type="compositionally biased region" description="Low complexity" evidence="8">
    <location>
        <begin position="11"/>
        <end position="22"/>
    </location>
</feature>
<comment type="similarity">
    <text evidence="3 7">Belongs to the peptidase S26 family.</text>
</comment>
<keyword evidence="7" id="KW-0812">Transmembrane</keyword>
<dbReference type="NCBIfam" id="TIGR02227">
    <property type="entry name" value="sigpep_I_bact"/>
    <property type="match status" value="1"/>
</dbReference>
<dbReference type="EMBL" id="CP060789">
    <property type="protein sequence ID" value="QNP57113.1"/>
    <property type="molecule type" value="Genomic_DNA"/>
</dbReference>
<feature type="transmembrane region" description="Helical" evidence="7">
    <location>
        <begin position="29"/>
        <end position="50"/>
    </location>
</feature>
<sequence>MKDWSVVRDNAPAQDEAPAPEAPSFGKRVLGWLTEVLLVVVGAIIIAALLRTFVGQMFLIPSGSMENTIHEQDRVLVAKFGGFQRGDVVVFEDPGEWLAPSQKPTNPVQIGLEFIGVLPSSSTEHLIKRVIGMPGDHVLLNDEGQIEVNGQPLDESAYLFTLDGVQVAPATVPFDIIVPADHIFVMGDHRNASNDSRCRLADVSQNPGQSAFVPMDKVVGSAVAIVAPLDRLSTFNLPATFTTVPDPVEPAPERPELIHVESGC</sequence>
<dbReference type="GO" id="GO:0009003">
    <property type="term" value="F:signal peptidase activity"/>
    <property type="evidence" value="ECO:0007669"/>
    <property type="project" value="UniProtKB-EC"/>
</dbReference>
<dbReference type="GO" id="GO:0005886">
    <property type="term" value="C:plasma membrane"/>
    <property type="evidence" value="ECO:0007669"/>
    <property type="project" value="UniProtKB-SubCell"/>
</dbReference>
<dbReference type="InterPro" id="IPR000223">
    <property type="entry name" value="Pept_S26A_signal_pept_1"/>
</dbReference>
<feature type="active site" evidence="6">
    <location>
        <position position="64"/>
    </location>
</feature>
<keyword evidence="5 7" id="KW-0378">Hydrolase</keyword>
<dbReference type="InterPro" id="IPR019757">
    <property type="entry name" value="Pept_S26A_signal_pept_1_Lys-AS"/>
</dbReference>
<evidence type="ECO:0000256" key="3">
    <source>
        <dbReference type="ARBA" id="ARBA00009370"/>
    </source>
</evidence>
<dbReference type="InterPro" id="IPR019533">
    <property type="entry name" value="Peptidase_S26"/>
</dbReference>
<dbReference type="PROSITE" id="PS00761">
    <property type="entry name" value="SPASE_I_3"/>
    <property type="match status" value="1"/>
</dbReference>
<comment type="catalytic activity">
    <reaction evidence="1 7">
        <text>Cleavage of hydrophobic, N-terminal signal or leader sequences from secreted and periplasmic proteins.</text>
        <dbReference type="EC" id="3.4.21.89"/>
    </reaction>
</comment>
<feature type="region of interest" description="Disordered" evidence="8">
    <location>
        <begin position="1"/>
        <end position="22"/>
    </location>
</feature>
<evidence type="ECO:0000256" key="6">
    <source>
        <dbReference type="PIRSR" id="PIRSR600223-1"/>
    </source>
</evidence>
<keyword evidence="7" id="KW-0472">Membrane</keyword>
<dbReference type="PRINTS" id="PR00727">
    <property type="entry name" value="LEADERPTASE"/>
</dbReference>
<keyword evidence="7" id="KW-0645">Protease</keyword>
<keyword evidence="11" id="KW-1185">Reference proteome</keyword>
<dbReference type="InterPro" id="IPR019758">
    <property type="entry name" value="Pept_S26A_signal_pept_1_CS"/>
</dbReference>
<dbReference type="EC" id="3.4.21.89" evidence="4 7"/>
<feature type="active site" evidence="6">
    <location>
        <position position="128"/>
    </location>
</feature>
<dbReference type="KEGG" id="tdf:H9L22_07440"/>
<proteinExistence type="inferred from homology"/>
<evidence type="ECO:0000256" key="4">
    <source>
        <dbReference type="ARBA" id="ARBA00013208"/>
    </source>
</evidence>
<protein>
    <recommendedName>
        <fullName evidence="4 7">Signal peptidase I</fullName>
        <ecNumber evidence="4 7">3.4.21.89</ecNumber>
    </recommendedName>
</protein>
<dbReference type="PANTHER" id="PTHR43390">
    <property type="entry name" value="SIGNAL PEPTIDASE I"/>
    <property type="match status" value="1"/>
</dbReference>
<name>A0A7H0H997_9ACTN</name>
<evidence type="ECO:0000256" key="5">
    <source>
        <dbReference type="ARBA" id="ARBA00022801"/>
    </source>
</evidence>
<dbReference type="InterPro" id="IPR036286">
    <property type="entry name" value="LexA/Signal_pep-like_sf"/>
</dbReference>
<dbReference type="GO" id="GO:0006465">
    <property type="term" value="P:signal peptide processing"/>
    <property type="evidence" value="ECO:0007669"/>
    <property type="project" value="InterPro"/>
</dbReference>
<evidence type="ECO:0000313" key="10">
    <source>
        <dbReference type="EMBL" id="QNP57113.1"/>
    </source>
</evidence>
<reference evidence="10 11" key="1">
    <citation type="submission" date="2020-08" db="EMBL/GenBank/DDBJ databases">
        <title>Genome sequence of Tessaracoccus defluvii JCM 17540T.</title>
        <authorList>
            <person name="Hyun D.-W."/>
            <person name="Bae J.-W."/>
        </authorList>
    </citation>
    <scope>NUCLEOTIDE SEQUENCE [LARGE SCALE GENOMIC DNA]</scope>
    <source>
        <strain evidence="10 11">JCM 17540</strain>
    </source>
</reference>
<keyword evidence="7" id="KW-1133">Transmembrane helix</keyword>
<accession>A0A7H0H997</accession>
<gene>
    <name evidence="10" type="primary">lepB</name>
    <name evidence="10" type="ORF">H9L22_07440</name>
</gene>
<feature type="domain" description="Peptidase S26" evidence="9">
    <location>
        <begin position="34"/>
        <end position="226"/>
    </location>
</feature>
<dbReference type="Gene3D" id="2.10.109.10">
    <property type="entry name" value="Umud Fragment, subunit A"/>
    <property type="match status" value="1"/>
</dbReference>
<dbReference type="SUPFAM" id="SSF51306">
    <property type="entry name" value="LexA/Signal peptidase"/>
    <property type="match status" value="1"/>
</dbReference>
<comment type="subcellular location">
    <subcellularLocation>
        <location evidence="2">Cell membrane</location>
        <topology evidence="2">Single-pass type II membrane protein</topology>
    </subcellularLocation>
    <subcellularLocation>
        <location evidence="7">Membrane</location>
        <topology evidence="7">Single-pass type II membrane protein</topology>
    </subcellularLocation>
</comment>
<organism evidence="10 11">
    <name type="scientific">Tessaracoccus defluvii</name>
    <dbReference type="NCBI Taxonomy" id="1285901"/>
    <lineage>
        <taxon>Bacteria</taxon>
        <taxon>Bacillati</taxon>
        <taxon>Actinomycetota</taxon>
        <taxon>Actinomycetes</taxon>
        <taxon>Propionibacteriales</taxon>
        <taxon>Propionibacteriaceae</taxon>
        <taxon>Tessaracoccus</taxon>
    </lineage>
</organism>
<evidence type="ECO:0000256" key="7">
    <source>
        <dbReference type="RuleBase" id="RU362042"/>
    </source>
</evidence>
<dbReference type="PROSITE" id="PS00760">
    <property type="entry name" value="SPASE_I_2"/>
    <property type="match status" value="1"/>
</dbReference>
<evidence type="ECO:0000313" key="11">
    <source>
        <dbReference type="Proteomes" id="UP000516117"/>
    </source>
</evidence>
<evidence type="ECO:0000259" key="9">
    <source>
        <dbReference type="Pfam" id="PF10502"/>
    </source>
</evidence>
<dbReference type="PANTHER" id="PTHR43390:SF1">
    <property type="entry name" value="CHLOROPLAST PROCESSING PEPTIDASE"/>
    <property type="match status" value="1"/>
</dbReference>
<dbReference type="Proteomes" id="UP000516117">
    <property type="component" value="Chromosome"/>
</dbReference>
<evidence type="ECO:0000256" key="1">
    <source>
        <dbReference type="ARBA" id="ARBA00000677"/>
    </source>
</evidence>
<dbReference type="CDD" id="cd06530">
    <property type="entry name" value="S26_SPase_I"/>
    <property type="match status" value="1"/>
</dbReference>
<dbReference type="GO" id="GO:0004252">
    <property type="term" value="F:serine-type endopeptidase activity"/>
    <property type="evidence" value="ECO:0007669"/>
    <property type="project" value="InterPro"/>
</dbReference>
<evidence type="ECO:0000256" key="2">
    <source>
        <dbReference type="ARBA" id="ARBA00004401"/>
    </source>
</evidence>
<dbReference type="AlphaFoldDB" id="A0A7H0H997"/>